<dbReference type="OrthoDB" id="5920200at2759"/>
<reference evidence="1 2" key="1">
    <citation type="submission" date="2015-01" db="EMBL/GenBank/DDBJ databases">
        <title>Evolution of Trichinella species and genotypes.</title>
        <authorList>
            <person name="Korhonen P.K."/>
            <person name="Edoardo P."/>
            <person name="Giuseppe L.R."/>
            <person name="Gasser R.B."/>
        </authorList>
    </citation>
    <scope>NUCLEOTIDE SEQUENCE [LARGE SCALE GENOMIC DNA]</scope>
    <source>
        <strain evidence="1">ISS1029</strain>
    </source>
</reference>
<gene>
    <name evidence="1" type="ORF">T11_9654</name>
</gene>
<dbReference type="AlphaFoldDB" id="A0A0V1GZY2"/>
<comment type="caution">
    <text evidence="1">The sequence shown here is derived from an EMBL/GenBank/DDBJ whole genome shotgun (WGS) entry which is preliminary data.</text>
</comment>
<sequence>MRIIRMCSLEIKLLDQKKKGALRWTLTSGQGDNCKLLHTISGRPCSSVGVNNPSTCKSGHRPRKPLPFDLLSLILNLAWIISFYGSLLVVKSGHFHTGQTFFPSPFGKIYQYPMQHNNSDSRIRKPTIKRHFPRSTRLIQLVRCSPTNSCSAVMTRWCSQSKGHLAGPSSSSSSSSSLLVENGIGRGRLECNKFLNKNCQSERAAQWTEENESE</sequence>
<proteinExistence type="predicted"/>
<accession>A0A0V1GZY2</accession>
<dbReference type="EMBL" id="JYDP01000178">
    <property type="protein sequence ID" value="KRZ03904.1"/>
    <property type="molecule type" value="Genomic_DNA"/>
</dbReference>
<protein>
    <submittedName>
        <fullName evidence="1">Uncharacterized protein</fullName>
    </submittedName>
</protein>
<evidence type="ECO:0000313" key="2">
    <source>
        <dbReference type="Proteomes" id="UP000055024"/>
    </source>
</evidence>
<keyword evidence="2" id="KW-1185">Reference proteome</keyword>
<organism evidence="1 2">
    <name type="scientific">Trichinella zimbabwensis</name>
    <dbReference type="NCBI Taxonomy" id="268475"/>
    <lineage>
        <taxon>Eukaryota</taxon>
        <taxon>Metazoa</taxon>
        <taxon>Ecdysozoa</taxon>
        <taxon>Nematoda</taxon>
        <taxon>Enoplea</taxon>
        <taxon>Dorylaimia</taxon>
        <taxon>Trichinellida</taxon>
        <taxon>Trichinellidae</taxon>
        <taxon>Trichinella</taxon>
    </lineage>
</organism>
<evidence type="ECO:0000313" key="1">
    <source>
        <dbReference type="EMBL" id="KRZ03904.1"/>
    </source>
</evidence>
<name>A0A0V1GZY2_9BILA</name>
<dbReference type="Proteomes" id="UP000055024">
    <property type="component" value="Unassembled WGS sequence"/>
</dbReference>